<name>A0A418AYR3_9STRA</name>
<dbReference type="Proteomes" id="UP000285060">
    <property type="component" value="Unassembled WGS sequence"/>
</dbReference>
<evidence type="ECO:0000313" key="5">
    <source>
        <dbReference type="EMBL" id="RHY30791.1"/>
    </source>
</evidence>
<dbReference type="PANTHER" id="PTHR24126">
    <property type="entry name" value="ANKYRIN REPEAT, PH AND SEC7 DOMAIN CONTAINING PROTEIN SECG-RELATED"/>
    <property type="match status" value="1"/>
</dbReference>
<dbReference type="AlphaFoldDB" id="A0A418AYR3"/>
<gene>
    <name evidence="5" type="ORF">DYB32_004039</name>
</gene>
<evidence type="ECO:0000256" key="1">
    <source>
        <dbReference type="ARBA" id="ARBA00022737"/>
    </source>
</evidence>
<dbReference type="Pfam" id="PF13857">
    <property type="entry name" value="Ank_5"/>
    <property type="match status" value="1"/>
</dbReference>
<keyword evidence="1" id="KW-0677">Repeat</keyword>
<feature type="repeat" description="ANK" evidence="3">
    <location>
        <begin position="71"/>
        <end position="103"/>
    </location>
</feature>
<dbReference type="SMART" id="SM00248">
    <property type="entry name" value="ANK"/>
    <property type="match status" value="8"/>
</dbReference>
<evidence type="ECO:0000256" key="3">
    <source>
        <dbReference type="PROSITE-ProRule" id="PRU00023"/>
    </source>
</evidence>
<dbReference type="PANTHER" id="PTHR24126:SF14">
    <property type="entry name" value="ANK_REP_REGION DOMAIN-CONTAINING PROTEIN"/>
    <property type="match status" value="1"/>
</dbReference>
<dbReference type="InterPro" id="IPR036770">
    <property type="entry name" value="Ankyrin_rpt-contain_sf"/>
</dbReference>
<evidence type="ECO:0000313" key="6">
    <source>
        <dbReference type="Proteomes" id="UP000285060"/>
    </source>
</evidence>
<keyword evidence="6" id="KW-1185">Reference proteome</keyword>
<dbReference type="Gene3D" id="1.25.40.20">
    <property type="entry name" value="Ankyrin repeat-containing domain"/>
    <property type="match status" value="3"/>
</dbReference>
<evidence type="ECO:0000256" key="4">
    <source>
        <dbReference type="SAM" id="MobiDB-lite"/>
    </source>
</evidence>
<evidence type="ECO:0000256" key="2">
    <source>
        <dbReference type="ARBA" id="ARBA00023043"/>
    </source>
</evidence>
<organism evidence="5 6">
    <name type="scientific">Aphanomyces invadans</name>
    <dbReference type="NCBI Taxonomy" id="157072"/>
    <lineage>
        <taxon>Eukaryota</taxon>
        <taxon>Sar</taxon>
        <taxon>Stramenopiles</taxon>
        <taxon>Oomycota</taxon>
        <taxon>Saprolegniomycetes</taxon>
        <taxon>Saprolegniales</taxon>
        <taxon>Verrucalvaceae</taxon>
        <taxon>Aphanomyces</taxon>
    </lineage>
</organism>
<reference evidence="5 6" key="1">
    <citation type="submission" date="2018-08" db="EMBL/GenBank/DDBJ databases">
        <title>Aphanomyces genome sequencing and annotation.</title>
        <authorList>
            <person name="Minardi D."/>
            <person name="Oidtmann B."/>
            <person name="Van Der Giezen M."/>
            <person name="Studholme D.J."/>
        </authorList>
    </citation>
    <scope>NUCLEOTIDE SEQUENCE [LARGE SCALE GENOMIC DNA]</scope>
    <source>
        <strain evidence="5 6">NJM0002</strain>
    </source>
</reference>
<dbReference type="EMBL" id="QUSY01000274">
    <property type="protein sequence ID" value="RHY30791.1"/>
    <property type="molecule type" value="Genomic_DNA"/>
</dbReference>
<accession>A0A418AYR3</accession>
<comment type="caution">
    <text evidence="5">The sequence shown here is derived from an EMBL/GenBank/DDBJ whole genome shotgun (WGS) entry which is preliminary data.</text>
</comment>
<proteinExistence type="predicted"/>
<sequence length="693" mass="76421">MFSCLDVKGNTALHLALKMDAPYPLVCHLIRSSVSRTKQHLVDQISPSKDGNRAIYPFATTYGGFERLDQHGDTALTLALKLRNEQIVVRLLESGAQSNYHQPSLVESKSSVADSPLHIAIKTGLPTAAQALVLHGAAWNVKDAHGSTPLPLAIRHGMYALAYDLLQACANERAAGIDASLLVDECSGESLVGLCFKAGQLEVAVLVLDLYSTSASHNTYHVVFREHRSIVDHHPDWFTPLHAAASGGRHTNHILRWMLHQLEIKTREEHNIVAFLSDLVVGPLRETVLHAAIASSSLENAVDVLHFVTSNNFDEDSVMHLLNASRTDHATALHLIAADAGNSPSPDLELVTRLLQLNVDKESWNAAGLTPLQVAIQQVPVMVALMANNHEAFHTLVRAGANVKAVLPNTRVGLVDLANQTLQQPLHLTIVETLAMLSRRAQHKGMQPAVPLSECKELRTATPRPSFDKRPSMSLPDSARMSFHHSASLPPDDARNPTAMDENCNSTAMTPSTALGTEKKTQDPRWLLHRLKDEERTTLRLVALEAKQQAREWLTKRIGKQKILSDSLLLRQQYLAEHGHELDATSAHIQAEKVIHFVASRHVADMVSEAKLEIEREKQTLLYEATRVPLKEPTRTTQPSEAVSKHMRNTSATSTFLLESFIGPHLDPDDDDGMVEVDEGYLVPIDYVRNTLC</sequence>
<dbReference type="InterPro" id="IPR002110">
    <property type="entry name" value="Ankyrin_rpt"/>
</dbReference>
<feature type="repeat" description="ANK" evidence="3">
    <location>
        <begin position="112"/>
        <end position="144"/>
    </location>
</feature>
<dbReference type="PROSITE" id="PS50088">
    <property type="entry name" value="ANK_REPEAT"/>
    <property type="match status" value="2"/>
</dbReference>
<dbReference type="SUPFAM" id="SSF48403">
    <property type="entry name" value="Ankyrin repeat"/>
    <property type="match status" value="1"/>
</dbReference>
<protein>
    <submittedName>
        <fullName evidence="5">Uncharacterized protein</fullName>
    </submittedName>
</protein>
<keyword evidence="2 3" id="KW-0040">ANK repeat</keyword>
<feature type="region of interest" description="Disordered" evidence="4">
    <location>
        <begin position="459"/>
        <end position="497"/>
    </location>
</feature>
<dbReference type="VEuPathDB" id="FungiDB:H310_13406"/>